<dbReference type="Proteomes" id="UP000301751">
    <property type="component" value="Unassembled WGS sequence"/>
</dbReference>
<accession>A0A480AL84</accession>
<evidence type="ECO:0000256" key="1">
    <source>
        <dbReference type="SAM" id="SignalP"/>
    </source>
</evidence>
<evidence type="ECO:0000313" key="3">
    <source>
        <dbReference type="EMBL" id="GCL61756.1"/>
    </source>
</evidence>
<dbReference type="OrthoDB" id="531568at2"/>
<name>A0A480AL84_9BURK</name>
<gene>
    <name evidence="3" type="ORF">AQPW35_08370</name>
</gene>
<comment type="caution">
    <text evidence="3">The sequence shown here is derived from an EMBL/GenBank/DDBJ whole genome shotgun (WGS) entry which is preliminary data.</text>
</comment>
<reference evidence="4" key="1">
    <citation type="submission" date="2019-03" db="EMBL/GenBank/DDBJ databases">
        <title>Aquabacterium pictum sp.nov., the first bacteriochlorophyll a-containing freshwater bacterium in the genus Aquabacterium of the class Betaproteobacteria.</title>
        <authorList>
            <person name="Hirose S."/>
            <person name="Tank M."/>
            <person name="Hara E."/>
            <person name="Tamaki H."/>
            <person name="Takaichi S."/>
            <person name="Haruta S."/>
            <person name="Hanada S."/>
        </authorList>
    </citation>
    <scope>NUCLEOTIDE SEQUENCE [LARGE SCALE GENOMIC DNA]</scope>
    <source>
        <strain evidence="4">W35</strain>
    </source>
</reference>
<dbReference type="PROSITE" id="PS51257">
    <property type="entry name" value="PROKAR_LIPOPROTEIN"/>
    <property type="match status" value="1"/>
</dbReference>
<dbReference type="RefSeq" id="WP_137731530.1">
    <property type="nucleotide sequence ID" value="NZ_BJCL01000002.1"/>
</dbReference>
<dbReference type="EMBL" id="BJCL01000002">
    <property type="protein sequence ID" value="GCL61756.1"/>
    <property type="molecule type" value="Genomic_DNA"/>
</dbReference>
<sequence length="144" mass="14749">MTRRWMFPSACVVAAALVTGLAGCAHHHPATPAAGPAVSIVEPADGATVSSPFKLRFGVQGLAVAPAGDVVALSGHHHLLINVGPLPAGTSVPFTEQHLHFGKGQTETEVTLPPGTYKLTAQFANGAHQSYGPALSQTITVTVK</sequence>
<keyword evidence="1" id="KW-0732">Signal</keyword>
<protein>
    <recommendedName>
        <fullName evidence="2">DUF4399 domain-containing protein</fullName>
    </recommendedName>
</protein>
<keyword evidence="4" id="KW-1185">Reference proteome</keyword>
<evidence type="ECO:0000313" key="4">
    <source>
        <dbReference type="Proteomes" id="UP000301751"/>
    </source>
</evidence>
<dbReference type="Pfam" id="PF14347">
    <property type="entry name" value="DUF4399"/>
    <property type="match status" value="1"/>
</dbReference>
<dbReference type="InterPro" id="IPR025512">
    <property type="entry name" value="DUF4399"/>
</dbReference>
<dbReference type="AlphaFoldDB" id="A0A480AL84"/>
<proteinExistence type="predicted"/>
<feature type="signal peptide" evidence="1">
    <location>
        <begin position="1"/>
        <end position="27"/>
    </location>
</feature>
<organism evidence="3 4">
    <name type="scientific">Pseudaquabacterium pictum</name>
    <dbReference type="NCBI Taxonomy" id="2315236"/>
    <lineage>
        <taxon>Bacteria</taxon>
        <taxon>Pseudomonadati</taxon>
        <taxon>Pseudomonadota</taxon>
        <taxon>Betaproteobacteria</taxon>
        <taxon>Burkholderiales</taxon>
        <taxon>Sphaerotilaceae</taxon>
        <taxon>Pseudaquabacterium</taxon>
    </lineage>
</organism>
<evidence type="ECO:0000259" key="2">
    <source>
        <dbReference type="Pfam" id="PF14347"/>
    </source>
</evidence>
<feature type="domain" description="DUF4399" evidence="2">
    <location>
        <begin position="56"/>
        <end position="144"/>
    </location>
</feature>
<feature type="chain" id="PRO_5019781676" description="DUF4399 domain-containing protein" evidence="1">
    <location>
        <begin position="28"/>
        <end position="144"/>
    </location>
</feature>